<keyword evidence="2" id="KW-1185">Reference proteome</keyword>
<evidence type="ECO:0000313" key="2">
    <source>
        <dbReference type="Proteomes" id="UP000460272"/>
    </source>
</evidence>
<accession>A0A6P2BY89</accession>
<dbReference type="AlphaFoldDB" id="A0A6P2BY89"/>
<dbReference type="Proteomes" id="UP000460272">
    <property type="component" value="Unassembled WGS sequence"/>
</dbReference>
<proteinExistence type="predicted"/>
<dbReference type="OrthoDB" id="487569at2"/>
<organism evidence="1 2">
    <name type="scientific">Trebonia kvetii</name>
    <dbReference type="NCBI Taxonomy" id="2480626"/>
    <lineage>
        <taxon>Bacteria</taxon>
        <taxon>Bacillati</taxon>
        <taxon>Actinomycetota</taxon>
        <taxon>Actinomycetes</taxon>
        <taxon>Streptosporangiales</taxon>
        <taxon>Treboniaceae</taxon>
        <taxon>Trebonia</taxon>
    </lineage>
</organism>
<reference evidence="1 2" key="1">
    <citation type="submission" date="2018-11" db="EMBL/GenBank/DDBJ databases">
        <title>Trebonia kvetii gen.nov., sp.nov., a novel acidophilic actinobacterium, and proposal of the new actinobacterial family Treboniaceae fam. nov.</title>
        <authorList>
            <person name="Rapoport D."/>
            <person name="Sagova-Mareckova M."/>
            <person name="Sedlacek I."/>
            <person name="Provaznik J."/>
            <person name="Kralova S."/>
            <person name="Pavlinic D."/>
            <person name="Benes V."/>
            <person name="Kopecky J."/>
        </authorList>
    </citation>
    <scope>NUCLEOTIDE SEQUENCE [LARGE SCALE GENOMIC DNA]</scope>
    <source>
        <strain evidence="1 2">15Tr583</strain>
    </source>
</reference>
<gene>
    <name evidence="1" type="ORF">EAS64_22180</name>
</gene>
<protein>
    <submittedName>
        <fullName evidence="1">Uncharacterized protein</fullName>
    </submittedName>
</protein>
<name>A0A6P2BY89_9ACTN</name>
<dbReference type="EMBL" id="RPFW01000004">
    <property type="protein sequence ID" value="TVZ03155.1"/>
    <property type="molecule type" value="Genomic_DNA"/>
</dbReference>
<evidence type="ECO:0000313" key="1">
    <source>
        <dbReference type="EMBL" id="TVZ03155.1"/>
    </source>
</evidence>
<comment type="caution">
    <text evidence="1">The sequence shown here is derived from an EMBL/GenBank/DDBJ whole genome shotgun (WGS) entry which is preliminary data.</text>
</comment>
<sequence>MSPKRGDRVAPPAGRGDWEIRSFETKAPNGWEELCLQAPDNTLTAWNLLRRNPVPTVPSPRHHRLLHQLATANVKGRALERWQIEVTGAGRVWYLVDHDNRTVWIDHAGPGHPKATE</sequence>